<keyword evidence="3" id="KW-1185">Reference proteome</keyword>
<reference evidence="2" key="1">
    <citation type="journal article" date="2023" name="Mol. Phylogenet. Evol.">
        <title>Genome-scale phylogeny and comparative genomics of the fungal order Sordariales.</title>
        <authorList>
            <person name="Hensen N."/>
            <person name="Bonometti L."/>
            <person name="Westerberg I."/>
            <person name="Brannstrom I.O."/>
            <person name="Guillou S."/>
            <person name="Cros-Aarteil S."/>
            <person name="Calhoun S."/>
            <person name="Haridas S."/>
            <person name="Kuo A."/>
            <person name="Mondo S."/>
            <person name="Pangilinan J."/>
            <person name="Riley R."/>
            <person name="LaButti K."/>
            <person name="Andreopoulos B."/>
            <person name="Lipzen A."/>
            <person name="Chen C."/>
            <person name="Yan M."/>
            <person name="Daum C."/>
            <person name="Ng V."/>
            <person name="Clum A."/>
            <person name="Steindorff A."/>
            <person name="Ohm R.A."/>
            <person name="Martin F."/>
            <person name="Silar P."/>
            <person name="Natvig D.O."/>
            <person name="Lalanne C."/>
            <person name="Gautier V."/>
            <person name="Ament-Velasquez S.L."/>
            <person name="Kruys A."/>
            <person name="Hutchinson M.I."/>
            <person name="Powell A.J."/>
            <person name="Barry K."/>
            <person name="Miller A.N."/>
            <person name="Grigoriev I.V."/>
            <person name="Debuchy R."/>
            <person name="Gladieux P."/>
            <person name="Hiltunen Thoren M."/>
            <person name="Johannesson H."/>
        </authorList>
    </citation>
    <scope>NUCLEOTIDE SEQUENCE</scope>
    <source>
        <strain evidence="2">CBS 232.78</strain>
    </source>
</reference>
<proteinExistence type="predicted"/>
<evidence type="ECO:0000313" key="2">
    <source>
        <dbReference type="EMBL" id="KAK3385306.1"/>
    </source>
</evidence>
<sequence>MEKNRARGWLKAIWPHLNQDELRSDNYDRFTQFIAGQLAASTPRRVGSEPEVLSLLRELRKVEPDSFTRTNAYTTTQNVLPAGSNSQMLHAKTLELVLRIIFTLDFSTGPSDNPQVSINPGPTAWEDETTLSETLAEHFSKLSSPSFDMKTGRIDPRMTMAHLHSHKGLTVCWTSNLAEHLAINWKSRVISMYEHKICLWNHLSSPSPPIIPREILEEAIDTLNLLFPLNDAPTKSFLKQSERSFYGLGYCKRERCYELDKFRIWRERMADLIDVMNEEPRGVQQLALSKDGKNLLSFATFWVASTVAVLTIISIAFGTVQTVYSVKQYNLAIALACAGPEARAALPEYCA</sequence>
<comment type="caution">
    <text evidence="2">The sequence shown here is derived from an EMBL/GenBank/DDBJ whole genome shotgun (WGS) entry which is preliminary data.</text>
</comment>
<organism evidence="2 3">
    <name type="scientific">Podospora didyma</name>
    <dbReference type="NCBI Taxonomy" id="330526"/>
    <lineage>
        <taxon>Eukaryota</taxon>
        <taxon>Fungi</taxon>
        <taxon>Dikarya</taxon>
        <taxon>Ascomycota</taxon>
        <taxon>Pezizomycotina</taxon>
        <taxon>Sordariomycetes</taxon>
        <taxon>Sordariomycetidae</taxon>
        <taxon>Sordariales</taxon>
        <taxon>Podosporaceae</taxon>
        <taxon>Podospora</taxon>
    </lineage>
</organism>
<keyword evidence="1" id="KW-1133">Transmembrane helix</keyword>
<dbReference type="EMBL" id="JAULSW010000004">
    <property type="protein sequence ID" value="KAK3385306.1"/>
    <property type="molecule type" value="Genomic_DNA"/>
</dbReference>
<keyword evidence="1" id="KW-0812">Transmembrane</keyword>
<keyword evidence="1" id="KW-0472">Membrane</keyword>
<reference evidence="2" key="2">
    <citation type="submission" date="2023-06" db="EMBL/GenBank/DDBJ databases">
        <authorList>
            <consortium name="Lawrence Berkeley National Laboratory"/>
            <person name="Haridas S."/>
            <person name="Hensen N."/>
            <person name="Bonometti L."/>
            <person name="Westerberg I."/>
            <person name="Brannstrom I.O."/>
            <person name="Guillou S."/>
            <person name="Cros-Aarteil S."/>
            <person name="Calhoun S."/>
            <person name="Kuo A."/>
            <person name="Mondo S."/>
            <person name="Pangilinan J."/>
            <person name="Riley R."/>
            <person name="LaButti K."/>
            <person name="Andreopoulos B."/>
            <person name="Lipzen A."/>
            <person name="Chen C."/>
            <person name="Yanf M."/>
            <person name="Daum C."/>
            <person name="Ng V."/>
            <person name="Clum A."/>
            <person name="Steindorff A."/>
            <person name="Ohm R."/>
            <person name="Martin F."/>
            <person name="Silar P."/>
            <person name="Natvig D."/>
            <person name="Lalanne C."/>
            <person name="Gautier V."/>
            <person name="Ament-velasquez S.L."/>
            <person name="Kruys A."/>
            <person name="Hutchinson M.I."/>
            <person name="Powell A.J."/>
            <person name="Barry K."/>
            <person name="Miller A.N."/>
            <person name="Grigoriev I.V."/>
            <person name="Debuchy R."/>
            <person name="Gladieux P."/>
            <person name="Thoren M.H."/>
            <person name="Johannesson H."/>
        </authorList>
    </citation>
    <scope>NUCLEOTIDE SEQUENCE</scope>
    <source>
        <strain evidence="2">CBS 232.78</strain>
    </source>
</reference>
<dbReference type="AlphaFoldDB" id="A0AAE0NPH7"/>
<evidence type="ECO:0000313" key="3">
    <source>
        <dbReference type="Proteomes" id="UP001285441"/>
    </source>
</evidence>
<dbReference type="Proteomes" id="UP001285441">
    <property type="component" value="Unassembled WGS sequence"/>
</dbReference>
<name>A0AAE0NPH7_9PEZI</name>
<accession>A0AAE0NPH7</accession>
<protein>
    <submittedName>
        <fullName evidence="2">Uncharacterized protein</fullName>
    </submittedName>
</protein>
<gene>
    <name evidence="2" type="ORF">B0H63DRAFT_510156</name>
</gene>
<feature type="transmembrane region" description="Helical" evidence="1">
    <location>
        <begin position="295"/>
        <end position="317"/>
    </location>
</feature>
<evidence type="ECO:0000256" key="1">
    <source>
        <dbReference type="SAM" id="Phobius"/>
    </source>
</evidence>